<feature type="binding site" evidence="12">
    <location>
        <position position="103"/>
    </location>
    <ligand>
        <name>S-adenosyl-L-methionine</name>
        <dbReference type="ChEBI" id="CHEBI:59789"/>
    </ligand>
</feature>
<dbReference type="SFLD" id="SFLDG01067">
    <property type="entry name" value="SPASM/twitch_domain_containing"/>
    <property type="match status" value="1"/>
</dbReference>
<dbReference type="SUPFAM" id="SSF102114">
    <property type="entry name" value="Radical SAM enzymes"/>
    <property type="match status" value="1"/>
</dbReference>
<protein>
    <recommendedName>
        <fullName evidence="1 12">GTP 3',8-cyclase</fullName>
        <ecNumber evidence="1 12">4.1.99.22</ecNumber>
    </recommendedName>
    <alternativeName>
        <fullName evidence="12">Molybdenum cofactor biosynthesis protein A</fullName>
    </alternativeName>
</protein>
<dbReference type="PROSITE" id="PS01305">
    <property type="entry name" value="MOAA_NIFB_PQQE"/>
    <property type="match status" value="1"/>
</dbReference>
<feature type="binding site" evidence="12">
    <location>
        <position position="62"/>
    </location>
    <ligand>
        <name>[4Fe-4S] cluster</name>
        <dbReference type="ChEBI" id="CHEBI:49883"/>
        <label>1</label>
        <note>4Fe-4S-S-AdoMet</note>
    </ligand>
</feature>
<evidence type="ECO:0000256" key="12">
    <source>
        <dbReference type="HAMAP-Rule" id="MF_01225"/>
    </source>
</evidence>
<dbReference type="Pfam" id="PF06463">
    <property type="entry name" value="Mob_synth_C"/>
    <property type="match status" value="1"/>
</dbReference>
<feature type="binding site" evidence="12">
    <location>
        <position position="59"/>
    </location>
    <ligand>
        <name>[4Fe-4S] cluster</name>
        <dbReference type="ChEBI" id="CHEBI:49883"/>
        <label>1</label>
        <note>4Fe-4S-S-AdoMet</note>
    </ligand>
</feature>
<evidence type="ECO:0000256" key="8">
    <source>
        <dbReference type="ARBA" id="ARBA00023134"/>
    </source>
</evidence>
<dbReference type="CDD" id="cd01335">
    <property type="entry name" value="Radical_SAM"/>
    <property type="match status" value="1"/>
</dbReference>
<comment type="pathway">
    <text evidence="12">Cofactor biosynthesis; molybdopterin biosynthesis.</text>
</comment>
<comment type="catalytic activity">
    <reaction evidence="11 12">
        <text>GTP + AH2 + S-adenosyl-L-methionine = (8S)-3',8-cyclo-7,8-dihydroguanosine 5'-triphosphate + 5'-deoxyadenosine + L-methionine + A + H(+)</text>
        <dbReference type="Rhea" id="RHEA:49576"/>
        <dbReference type="ChEBI" id="CHEBI:13193"/>
        <dbReference type="ChEBI" id="CHEBI:15378"/>
        <dbReference type="ChEBI" id="CHEBI:17319"/>
        <dbReference type="ChEBI" id="CHEBI:17499"/>
        <dbReference type="ChEBI" id="CHEBI:37565"/>
        <dbReference type="ChEBI" id="CHEBI:57844"/>
        <dbReference type="ChEBI" id="CHEBI:59789"/>
        <dbReference type="ChEBI" id="CHEBI:131766"/>
        <dbReference type="EC" id="4.1.99.22"/>
    </reaction>
</comment>
<keyword evidence="2 12" id="KW-0004">4Fe-4S</keyword>
<feature type="binding site" evidence="12">
    <location>
        <position position="134"/>
    </location>
    <ligand>
        <name>GTP</name>
        <dbReference type="ChEBI" id="CHEBI:37565"/>
    </ligand>
</feature>
<proteinExistence type="inferred from homology"/>
<accession>A0A1I2CYB7</accession>
<dbReference type="EMBL" id="FONZ01000001">
    <property type="protein sequence ID" value="SFE73307.1"/>
    <property type="molecule type" value="Genomic_DNA"/>
</dbReference>
<dbReference type="HAMAP" id="MF_01225_B">
    <property type="entry name" value="MoaA_B"/>
    <property type="match status" value="1"/>
</dbReference>
<keyword evidence="6 12" id="KW-0408">Iron</keyword>
<dbReference type="Gene3D" id="3.20.20.70">
    <property type="entry name" value="Aldolase class I"/>
    <property type="match status" value="1"/>
</dbReference>
<comment type="similarity">
    <text evidence="12">Belongs to the radical SAM superfamily. MoaA family.</text>
</comment>
<keyword evidence="7 12" id="KW-0411">Iron-sulfur</keyword>
<evidence type="ECO:0000256" key="9">
    <source>
        <dbReference type="ARBA" id="ARBA00023150"/>
    </source>
</evidence>
<dbReference type="SMART" id="SM00729">
    <property type="entry name" value="Elp3"/>
    <property type="match status" value="1"/>
</dbReference>
<dbReference type="GO" id="GO:0051539">
    <property type="term" value="F:4 iron, 4 sulfur cluster binding"/>
    <property type="evidence" value="ECO:0007669"/>
    <property type="project" value="UniProtKB-UniRule"/>
</dbReference>
<feature type="binding site" evidence="12">
    <location>
        <position position="315"/>
    </location>
    <ligand>
        <name>[4Fe-4S] cluster</name>
        <dbReference type="ChEBI" id="CHEBI:49883"/>
        <label>2</label>
        <note>4Fe-4S-substrate</note>
    </ligand>
</feature>
<dbReference type="GO" id="GO:0046872">
    <property type="term" value="F:metal ion binding"/>
    <property type="evidence" value="ECO:0007669"/>
    <property type="project" value="UniProtKB-KW"/>
</dbReference>
<keyword evidence="9 12" id="KW-0501">Molybdenum cofactor biosynthesis</keyword>
<dbReference type="InterPro" id="IPR058240">
    <property type="entry name" value="rSAM_sf"/>
</dbReference>
<evidence type="ECO:0000313" key="15">
    <source>
        <dbReference type="EMBL" id="SFE73307.1"/>
    </source>
</evidence>
<comment type="cofactor">
    <cofactor evidence="12">
        <name>[4Fe-4S] cluster</name>
        <dbReference type="ChEBI" id="CHEBI:49883"/>
    </cofactor>
    <text evidence="12">Binds 2 [4Fe-4S] clusters. Binds 1 [4Fe-4S] cluster coordinated with 3 cysteines and an exchangeable S-adenosyl-L-methionine and 1 [4Fe-4S] cluster coordinated with 3 cysteines and the GTP-derived substrate.</text>
</comment>
<dbReference type="InterPro" id="IPR050105">
    <property type="entry name" value="MoCo_biosynth_MoaA/MoaC"/>
</dbReference>
<feature type="binding site" evidence="12">
    <location>
        <position position="158"/>
    </location>
    <ligand>
        <name>S-adenosyl-L-methionine</name>
        <dbReference type="ChEBI" id="CHEBI:59789"/>
    </ligand>
</feature>
<dbReference type="UniPathway" id="UPA00344"/>
<comment type="subunit">
    <text evidence="12">Monomer and homodimer.</text>
</comment>
<dbReference type="GO" id="GO:0061799">
    <property type="term" value="F:cyclic pyranopterin monophosphate synthase activity"/>
    <property type="evidence" value="ECO:0007669"/>
    <property type="project" value="TreeGrafter"/>
</dbReference>
<dbReference type="RefSeq" id="WP_093374440.1">
    <property type="nucleotide sequence ID" value="NZ_FONZ01000001.1"/>
</dbReference>
<dbReference type="PROSITE" id="PS51918">
    <property type="entry name" value="RADICAL_SAM"/>
    <property type="match status" value="1"/>
</dbReference>
<keyword evidence="5 12" id="KW-0547">Nucleotide-binding</keyword>
<feature type="binding site" evidence="12">
    <location>
        <position position="99"/>
    </location>
    <ligand>
        <name>GTP</name>
        <dbReference type="ChEBI" id="CHEBI:37565"/>
    </ligand>
</feature>
<dbReference type="AlphaFoldDB" id="A0A1I2CYB7"/>
<dbReference type="STRING" id="285351.SAMN04488035_0321"/>
<gene>
    <name evidence="12" type="primary">moaA</name>
    <name evidence="15" type="ORF">SAMN04488035_0321</name>
</gene>
<dbReference type="SFLD" id="SFLDG01383">
    <property type="entry name" value="cyclic_pyranopterin_phosphate"/>
    <property type="match status" value="1"/>
</dbReference>
<feature type="binding site" evidence="12">
    <location>
        <position position="55"/>
    </location>
    <ligand>
        <name>[4Fe-4S] cluster</name>
        <dbReference type="ChEBI" id="CHEBI:49883"/>
        <label>1</label>
        <note>4Fe-4S-S-AdoMet</note>
    </ligand>
</feature>
<dbReference type="GO" id="GO:0006777">
    <property type="term" value="P:Mo-molybdopterin cofactor biosynthetic process"/>
    <property type="evidence" value="ECO:0007669"/>
    <property type="project" value="UniProtKB-UniRule"/>
</dbReference>
<feature type="binding site" evidence="12">
    <location>
        <position position="195"/>
    </location>
    <ligand>
        <name>GTP</name>
        <dbReference type="ChEBI" id="CHEBI:37565"/>
    </ligand>
</feature>
<evidence type="ECO:0000256" key="2">
    <source>
        <dbReference type="ARBA" id="ARBA00022485"/>
    </source>
</evidence>
<dbReference type="GO" id="GO:0061798">
    <property type="term" value="F:GTP 3',8'-cyclase activity"/>
    <property type="evidence" value="ECO:0007669"/>
    <property type="project" value="UniProtKB-UniRule"/>
</dbReference>
<dbReference type="InterPro" id="IPR013483">
    <property type="entry name" value="MoaA"/>
</dbReference>
<evidence type="ECO:0000256" key="4">
    <source>
        <dbReference type="ARBA" id="ARBA00022723"/>
    </source>
</evidence>
<dbReference type="InterPro" id="IPR007197">
    <property type="entry name" value="rSAM"/>
</dbReference>
<reference evidence="16" key="1">
    <citation type="submission" date="2016-10" db="EMBL/GenBank/DDBJ databases">
        <authorList>
            <person name="Varghese N."/>
            <person name="Submissions S."/>
        </authorList>
    </citation>
    <scope>NUCLEOTIDE SEQUENCE [LARGE SCALE GENOMIC DNA]</scope>
    <source>
        <strain evidence="16">DSM 19083</strain>
    </source>
</reference>
<feature type="binding site" evidence="12">
    <location>
        <position position="301"/>
    </location>
    <ligand>
        <name>[4Fe-4S] cluster</name>
        <dbReference type="ChEBI" id="CHEBI:49883"/>
        <label>2</label>
        <note>4Fe-4S-substrate</note>
    </ligand>
</feature>
<dbReference type="InterPro" id="IPR040064">
    <property type="entry name" value="MoaA-like"/>
</dbReference>
<evidence type="ECO:0000313" key="16">
    <source>
        <dbReference type="Proteomes" id="UP000198520"/>
    </source>
</evidence>
<dbReference type="Pfam" id="PF04055">
    <property type="entry name" value="Radical_SAM"/>
    <property type="match status" value="1"/>
</dbReference>
<dbReference type="NCBIfam" id="TIGR02666">
    <property type="entry name" value="moaA"/>
    <property type="match status" value="1"/>
</dbReference>
<keyword evidence="3 12" id="KW-0949">S-adenosyl-L-methionine</keyword>
<feature type="domain" description="Radical SAM core" evidence="14">
    <location>
        <begin position="39"/>
        <end position="269"/>
    </location>
</feature>
<dbReference type="PANTHER" id="PTHR22960:SF0">
    <property type="entry name" value="MOLYBDENUM COFACTOR BIOSYNTHESIS PROTEIN 1"/>
    <property type="match status" value="1"/>
</dbReference>
<keyword evidence="4 12" id="KW-0479">Metal-binding</keyword>
<evidence type="ECO:0000256" key="11">
    <source>
        <dbReference type="ARBA" id="ARBA00048697"/>
    </source>
</evidence>
<feature type="binding site" evidence="12">
    <location>
        <position position="61"/>
    </location>
    <ligand>
        <name>S-adenosyl-L-methionine</name>
        <dbReference type="ChEBI" id="CHEBI:59789"/>
    </ligand>
</feature>
<dbReference type="InterPro" id="IPR013785">
    <property type="entry name" value="Aldolase_TIM"/>
</dbReference>
<evidence type="ECO:0000256" key="5">
    <source>
        <dbReference type="ARBA" id="ARBA00022741"/>
    </source>
</evidence>
<evidence type="ECO:0000256" key="3">
    <source>
        <dbReference type="ARBA" id="ARBA00022691"/>
    </source>
</evidence>
<evidence type="ECO:0000256" key="1">
    <source>
        <dbReference type="ARBA" id="ARBA00012167"/>
    </source>
</evidence>
<dbReference type="OrthoDB" id="9763993at2"/>
<comment type="function">
    <text evidence="12">Catalyzes the cyclization of GTP to (8S)-3',8-cyclo-7,8-dihydroguanosine 5'-triphosphate.</text>
</comment>
<evidence type="ECO:0000256" key="13">
    <source>
        <dbReference type="SAM" id="MobiDB-lite"/>
    </source>
</evidence>
<dbReference type="InterPro" id="IPR010505">
    <property type="entry name" value="MoaA_twitch"/>
</dbReference>
<feature type="binding site" evidence="12">
    <location>
        <position position="48"/>
    </location>
    <ligand>
        <name>GTP</name>
        <dbReference type="ChEBI" id="CHEBI:37565"/>
    </ligand>
</feature>
<dbReference type="GO" id="GO:0005525">
    <property type="term" value="F:GTP binding"/>
    <property type="evidence" value="ECO:0007669"/>
    <property type="project" value="UniProtKB-UniRule"/>
</dbReference>
<feature type="binding site" evidence="12">
    <location>
        <position position="229"/>
    </location>
    <ligand>
        <name>S-adenosyl-L-methionine</name>
        <dbReference type="ChEBI" id="CHEBI:59789"/>
    </ligand>
</feature>
<dbReference type="SFLD" id="SFLDS00029">
    <property type="entry name" value="Radical_SAM"/>
    <property type="match status" value="1"/>
</dbReference>
<dbReference type="CDD" id="cd21117">
    <property type="entry name" value="Twitch_MoaA"/>
    <property type="match status" value="1"/>
</dbReference>
<evidence type="ECO:0000256" key="10">
    <source>
        <dbReference type="ARBA" id="ARBA00023239"/>
    </source>
</evidence>
<keyword evidence="10 12" id="KW-0456">Lyase</keyword>
<keyword evidence="16" id="KW-1185">Reference proteome</keyword>
<dbReference type="InterPro" id="IPR006638">
    <property type="entry name" value="Elp3/MiaA/NifB-like_rSAM"/>
</dbReference>
<evidence type="ECO:0000256" key="6">
    <source>
        <dbReference type="ARBA" id="ARBA00023004"/>
    </source>
</evidence>
<dbReference type="PANTHER" id="PTHR22960">
    <property type="entry name" value="MOLYBDOPTERIN COFACTOR SYNTHESIS PROTEIN A"/>
    <property type="match status" value="1"/>
</dbReference>
<keyword evidence="8 12" id="KW-0342">GTP-binding</keyword>
<dbReference type="SFLD" id="SFLDG01386">
    <property type="entry name" value="main_SPASM_domain-containing"/>
    <property type="match status" value="1"/>
</dbReference>
<feature type="region of interest" description="Disordered" evidence="13">
    <location>
        <begin position="1"/>
        <end position="27"/>
    </location>
</feature>
<organism evidence="15 16">
    <name type="scientific">Flavimobilis marinus</name>
    <dbReference type="NCBI Taxonomy" id="285351"/>
    <lineage>
        <taxon>Bacteria</taxon>
        <taxon>Bacillati</taxon>
        <taxon>Actinomycetota</taxon>
        <taxon>Actinomycetes</taxon>
        <taxon>Micrococcales</taxon>
        <taxon>Jonesiaceae</taxon>
        <taxon>Flavimobilis</taxon>
    </lineage>
</organism>
<name>A0A1I2CYB7_9MICO</name>
<dbReference type="GO" id="GO:1904047">
    <property type="term" value="F:S-adenosyl-L-methionine binding"/>
    <property type="evidence" value="ECO:0007669"/>
    <property type="project" value="UniProtKB-UniRule"/>
</dbReference>
<dbReference type="InterPro" id="IPR000385">
    <property type="entry name" value="MoaA_NifB_PqqE_Fe-S-bd_CS"/>
</dbReference>
<dbReference type="EC" id="4.1.99.22" evidence="1 12"/>
<dbReference type="Proteomes" id="UP000198520">
    <property type="component" value="Unassembled WGS sequence"/>
</dbReference>
<sequence>MPVELGMPRPRAEPAPAPAPAPAAGAVADRPATPALVDRYGRVARDLRVSLTDRCNLRCEYCMPPEGFEWLPGADALSDDEVIRLVRVAVERLGIREIRFTGGEPLLRKGLERIIAATSALRTADGAAPETSLTTNGLGLERRVDGLVAAGLTRINVSLDSLDRETYAAMARRDRLADVLVALDAAHAAGLRPVKINAVLMRGRNEHEAPDLLDFALRKGFELRFIEQMPLGPPDSWARGGMVTAAEILASLTARFTLAETDARERGSAPAQRWDVAADGDRPGGSVGVIASVTQPFCGACDRTRLTADGQVRTCLFSRTETDLRGMLRSGADDAAVAEAWRTAMWGKLPGHGIDDPGFLQPERPMSAIGG</sequence>
<evidence type="ECO:0000256" key="7">
    <source>
        <dbReference type="ARBA" id="ARBA00023014"/>
    </source>
</evidence>
<evidence type="ECO:0000259" key="14">
    <source>
        <dbReference type="PROSITE" id="PS51918"/>
    </source>
</evidence>
<feature type="binding site" evidence="12">
    <location>
        <position position="298"/>
    </location>
    <ligand>
        <name>[4Fe-4S] cluster</name>
        <dbReference type="ChEBI" id="CHEBI:49883"/>
        <label>2</label>
        <note>4Fe-4S-substrate</note>
    </ligand>
</feature>
<feature type="binding site" evidence="12">
    <location>
        <begin position="303"/>
        <end position="305"/>
    </location>
    <ligand>
        <name>GTP</name>
        <dbReference type="ChEBI" id="CHEBI:37565"/>
    </ligand>
</feature>